<proteinExistence type="predicted"/>
<accession>A0A956SI76</accession>
<keyword evidence="2" id="KW-0368">Histidine biosynthesis</keyword>
<dbReference type="PANTHER" id="PTHR23133:SF2">
    <property type="entry name" value="IMIDAZOLEGLYCEROL-PHOSPHATE DEHYDRATASE"/>
    <property type="match status" value="1"/>
</dbReference>
<dbReference type="PANTHER" id="PTHR23133">
    <property type="entry name" value="IMIDAZOLEGLYCEROL-PHOSPHATE DEHYDRATASE HIS7"/>
    <property type="match status" value="1"/>
</dbReference>
<gene>
    <name evidence="5" type="ORF">KDA27_25880</name>
</gene>
<feature type="compositionally biased region" description="Basic and acidic residues" evidence="4">
    <location>
        <begin position="28"/>
        <end position="37"/>
    </location>
</feature>
<dbReference type="GO" id="GO:0000105">
    <property type="term" value="P:L-histidine biosynthetic process"/>
    <property type="evidence" value="ECO:0007669"/>
    <property type="project" value="UniProtKB-KW"/>
</dbReference>
<dbReference type="AlphaFoldDB" id="A0A956SI76"/>
<sequence length="213" mass="23630">MIEVRRKTKETQVIVRIGLRVRDGVGWEKTTRGEPKGKLGVKPRGKPQGSPQASPRVEVETEDPFLTHMLEVFGFYAGVDLEVSAVGDLAHHRIEDVALTLGRALAEVRPAACARYGEASVPMDDAWAHVALDIGGRPFYESDLPYSIYDHFLRSLALEMGATLHVRVLRGKDRHHVIEATIKALGRALRQALARDGDVFSTKGKVEWTVEEL</sequence>
<dbReference type="Proteomes" id="UP000739538">
    <property type="component" value="Unassembled WGS sequence"/>
</dbReference>
<reference evidence="5" key="2">
    <citation type="journal article" date="2021" name="Microbiome">
        <title>Successional dynamics and alternative stable states in a saline activated sludge microbial community over 9 years.</title>
        <authorList>
            <person name="Wang Y."/>
            <person name="Ye J."/>
            <person name="Ju F."/>
            <person name="Liu L."/>
            <person name="Boyd J.A."/>
            <person name="Deng Y."/>
            <person name="Parks D.H."/>
            <person name="Jiang X."/>
            <person name="Yin X."/>
            <person name="Woodcroft B.J."/>
            <person name="Tyson G.W."/>
            <person name="Hugenholtz P."/>
            <person name="Polz M.F."/>
            <person name="Zhang T."/>
        </authorList>
    </citation>
    <scope>NUCLEOTIDE SEQUENCE</scope>
    <source>
        <strain evidence="5">HKST-UBA02</strain>
    </source>
</reference>
<dbReference type="InterPro" id="IPR020568">
    <property type="entry name" value="Ribosomal_Su5_D2-typ_SF"/>
</dbReference>
<keyword evidence="3" id="KW-0456">Lyase</keyword>
<reference evidence="5" key="1">
    <citation type="submission" date="2020-04" db="EMBL/GenBank/DDBJ databases">
        <authorList>
            <person name="Zhang T."/>
        </authorList>
    </citation>
    <scope>NUCLEOTIDE SEQUENCE</scope>
    <source>
        <strain evidence="5">HKST-UBA02</strain>
    </source>
</reference>
<dbReference type="SUPFAM" id="SSF54211">
    <property type="entry name" value="Ribosomal protein S5 domain 2-like"/>
    <property type="match status" value="2"/>
</dbReference>
<dbReference type="GO" id="GO:0004424">
    <property type="term" value="F:imidazoleglycerol-phosphate dehydratase activity"/>
    <property type="evidence" value="ECO:0007669"/>
    <property type="project" value="InterPro"/>
</dbReference>
<dbReference type="Pfam" id="PF00475">
    <property type="entry name" value="IGPD"/>
    <property type="match status" value="1"/>
</dbReference>
<evidence type="ECO:0000256" key="1">
    <source>
        <dbReference type="ARBA" id="ARBA00022605"/>
    </source>
</evidence>
<evidence type="ECO:0000313" key="5">
    <source>
        <dbReference type="EMBL" id="MCA9759248.1"/>
    </source>
</evidence>
<comment type="caution">
    <text evidence="5">The sequence shown here is derived from an EMBL/GenBank/DDBJ whole genome shotgun (WGS) entry which is preliminary data.</text>
</comment>
<dbReference type="InterPro" id="IPR038494">
    <property type="entry name" value="IGPD_sf"/>
</dbReference>
<organism evidence="5 6">
    <name type="scientific">Eiseniibacteriota bacterium</name>
    <dbReference type="NCBI Taxonomy" id="2212470"/>
    <lineage>
        <taxon>Bacteria</taxon>
        <taxon>Candidatus Eiseniibacteriota</taxon>
    </lineage>
</organism>
<name>A0A956SI76_UNCEI</name>
<dbReference type="EMBL" id="JAGQHS010000295">
    <property type="protein sequence ID" value="MCA9759248.1"/>
    <property type="molecule type" value="Genomic_DNA"/>
</dbReference>
<keyword evidence="1" id="KW-0028">Amino-acid biosynthesis</keyword>
<dbReference type="InterPro" id="IPR000807">
    <property type="entry name" value="ImidazoleglycerolP_deHydtase"/>
</dbReference>
<dbReference type="Gene3D" id="3.30.230.40">
    <property type="entry name" value="Imidazole glycerol phosphate dehydratase, domain 1"/>
    <property type="match status" value="2"/>
</dbReference>
<evidence type="ECO:0000256" key="2">
    <source>
        <dbReference type="ARBA" id="ARBA00023102"/>
    </source>
</evidence>
<evidence type="ECO:0000256" key="4">
    <source>
        <dbReference type="SAM" id="MobiDB-lite"/>
    </source>
</evidence>
<evidence type="ECO:0000256" key="3">
    <source>
        <dbReference type="ARBA" id="ARBA00023239"/>
    </source>
</evidence>
<protein>
    <submittedName>
        <fullName evidence="5">Imidazoleglycerol-phosphate dehydratase</fullName>
    </submittedName>
</protein>
<feature type="region of interest" description="Disordered" evidence="4">
    <location>
        <begin position="28"/>
        <end position="58"/>
    </location>
</feature>
<evidence type="ECO:0000313" key="6">
    <source>
        <dbReference type="Proteomes" id="UP000739538"/>
    </source>
</evidence>